<dbReference type="EMBL" id="FNOT01000009">
    <property type="protein sequence ID" value="SDY63568.1"/>
    <property type="molecule type" value="Genomic_DNA"/>
</dbReference>
<keyword evidence="2" id="KW-0378">Hydrolase</keyword>
<dbReference type="Proteomes" id="UP000198921">
    <property type="component" value="Unassembled WGS sequence"/>
</dbReference>
<dbReference type="GO" id="GO:0004519">
    <property type="term" value="F:endonuclease activity"/>
    <property type="evidence" value="ECO:0007669"/>
    <property type="project" value="UniProtKB-KW"/>
</dbReference>
<dbReference type="RefSeq" id="WP_091158619.1">
    <property type="nucleotide sequence ID" value="NZ_FNOT01000009.1"/>
</dbReference>
<evidence type="ECO:0000313" key="3">
    <source>
        <dbReference type="Proteomes" id="UP000198921"/>
    </source>
</evidence>
<reference evidence="3" key="1">
    <citation type="submission" date="2016-10" db="EMBL/GenBank/DDBJ databases">
        <authorList>
            <person name="Varghese N."/>
            <person name="Submissions S."/>
        </authorList>
    </citation>
    <scope>NUCLEOTIDE SEQUENCE [LARGE SCALE GENOMIC DNA]</scope>
    <source>
        <strain evidence="3">DSM 45422</strain>
    </source>
</reference>
<dbReference type="Gene3D" id="3.40.1800.10">
    <property type="entry name" value="His-Me finger endonucleases"/>
    <property type="match status" value="1"/>
</dbReference>
<name>A0A1H3LHX5_9ACTN</name>
<protein>
    <submittedName>
        <fullName evidence="2">Recombination endonuclease VII</fullName>
    </submittedName>
</protein>
<dbReference type="STRING" id="1137993.SAMN05660209_03340"/>
<sequence length="207" mass="22995">MIIEKRCPSCGVVKSVTDFGRNRSLGDGLSFYCLACNRERNREHRRSLGKEVRDHSWIPEGFRWCPSCEQPVAHEDYTRNTRTASGFGSRCRACDRAANSAGYFHRTDKLRKSQVAERRAAQDGRCAICGDPAQHLDHDHASGAMRQMLCQRCNHGLGLFRDDPGLLHAAACYVDAHRERQVLARLQETSVGRPGTGSPSGEPPVGS</sequence>
<gene>
    <name evidence="2" type="ORF">SAMN05660209_03340</name>
</gene>
<keyword evidence="2" id="KW-0255">Endonuclease</keyword>
<dbReference type="SUPFAM" id="SSF54060">
    <property type="entry name" value="His-Me finger endonucleases"/>
    <property type="match status" value="1"/>
</dbReference>
<evidence type="ECO:0000256" key="1">
    <source>
        <dbReference type="SAM" id="MobiDB-lite"/>
    </source>
</evidence>
<dbReference type="AlphaFoldDB" id="A0A1H3LHX5"/>
<dbReference type="InterPro" id="IPR038563">
    <property type="entry name" value="Endonuclease_7_sf"/>
</dbReference>
<feature type="region of interest" description="Disordered" evidence="1">
    <location>
        <begin position="186"/>
        <end position="207"/>
    </location>
</feature>
<organism evidence="2 3">
    <name type="scientific">Geodermatophilus africanus</name>
    <dbReference type="NCBI Taxonomy" id="1137993"/>
    <lineage>
        <taxon>Bacteria</taxon>
        <taxon>Bacillati</taxon>
        <taxon>Actinomycetota</taxon>
        <taxon>Actinomycetes</taxon>
        <taxon>Geodermatophilales</taxon>
        <taxon>Geodermatophilaceae</taxon>
        <taxon>Geodermatophilus</taxon>
    </lineage>
</organism>
<dbReference type="InterPro" id="IPR044925">
    <property type="entry name" value="His-Me_finger_sf"/>
</dbReference>
<dbReference type="Pfam" id="PF02945">
    <property type="entry name" value="Endonuclease_7"/>
    <property type="match status" value="1"/>
</dbReference>
<accession>A0A1H3LHX5</accession>
<proteinExistence type="predicted"/>
<dbReference type="InterPro" id="IPR004211">
    <property type="entry name" value="Endonuclease_7"/>
</dbReference>
<dbReference type="OrthoDB" id="581550at2"/>
<keyword evidence="3" id="KW-1185">Reference proteome</keyword>
<evidence type="ECO:0000313" key="2">
    <source>
        <dbReference type="EMBL" id="SDY63568.1"/>
    </source>
</evidence>
<keyword evidence="2" id="KW-0540">Nuclease</keyword>